<dbReference type="GeneID" id="94287709"/>
<comment type="caution">
    <text evidence="3">The sequence shown here is derived from an EMBL/GenBank/DDBJ whole genome shotgun (WGS) entry which is preliminary data.</text>
</comment>
<dbReference type="PROSITE" id="PS50089">
    <property type="entry name" value="ZF_RING_2"/>
    <property type="match status" value="1"/>
</dbReference>
<evidence type="ECO:0000259" key="2">
    <source>
        <dbReference type="PROSITE" id="PS50089"/>
    </source>
</evidence>
<keyword evidence="1" id="KW-0862">Zinc</keyword>
<evidence type="ECO:0000313" key="3">
    <source>
        <dbReference type="EMBL" id="KAG5493005.1"/>
    </source>
</evidence>
<organism evidence="3 4">
    <name type="scientific">Porcisia hertigi</name>
    <dbReference type="NCBI Taxonomy" id="2761500"/>
    <lineage>
        <taxon>Eukaryota</taxon>
        <taxon>Discoba</taxon>
        <taxon>Euglenozoa</taxon>
        <taxon>Kinetoplastea</taxon>
        <taxon>Metakinetoplastina</taxon>
        <taxon>Trypanosomatida</taxon>
        <taxon>Trypanosomatidae</taxon>
        <taxon>Leishmaniinae</taxon>
        <taxon>Porcisia</taxon>
    </lineage>
</organism>
<dbReference type="RefSeq" id="XP_067753789.1">
    <property type="nucleotide sequence ID" value="XM_067897632.1"/>
</dbReference>
<keyword evidence="1" id="KW-0863">Zinc-finger</keyword>
<name>A0A836HYD1_9TRYP</name>
<dbReference type="EMBL" id="JAFJZO010000035">
    <property type="protein sequence ID" value="KAG5493005.1"/>
    <property type="molecule type" value="Genomic_DNA"/>
</dbReference>
<dbReference type="Gene3D" id="3.30.40.10">
    <property type="entry name" value="Zinc/RING finger domain, C3HC4 (zinc finger)"/>
    <property type="match status" value="1"/>
</dbReference>
<protein>
    <recommendedName>
        <fullName evidence="2">RING-type domain-containing protein</fullName>
    </recommendedName>
</protein>
<sequence>MNQRNLVFVFTFYTFFCGYERAATLSESFHCVYSSPPLFLSCCHLLKFKANSCATSMPVIGYNSDSGAVVELVVSPDGILGFTGKTVITGGVVSASSAGDSVLFYLPKLSPSLLHQRDLKSGADAMVLDLVHAHTRVVCHHNKVVCISAGSCGVAVYDPLCNVAEIISVPFPIASAEAAGHGFVFRSMSNKVFGYDFNNGLTEVMNGGNIASFLGHYKQYAVALLHGSEEGLVGVTESGTVVELDAALPRVPFVSLGDIVFHTVGDGVVSSKGDSAVSPIGVMHLSCSQPTDSEVVCTVCLCEFDGDDGVTLDCGHYFHKECIEQWVTSWMDFAAKGEHVTFTRAFCPSGCKHLVRHPLLAQSKQIGELYTDVITKMAAQLKCSSPMKTDDDLLYYLCGRCGVAFYGGDRVCSRMQGREPSSSPDELVCDACLEKSHKTCNSLIAIFKCRYCCNPATHRSFGTRFTCDRCIARWDTAEPPLIPCPGAESCPFDGIHPDFECGIAGCLTCLDPTKAHHMFDHVVGAHHDVSCGAD</sequence>
<dbReference type="OrthoDB" id="6050183at2759"/>
<keyword evidence="4" id="KW-1185">Reference proteome</keyword>
<dbReference type="InterPro" id="IPR013083">
    <property type="entry name" value="Znf_RING/FYVE/PHD"/>
</dbReference>
<dbReference type="GO" id="GO:0008270">
    <property type="term" value="F:zinc ion binding"/>
    <property type="evidence" value="ECO:0007669"/>
    <property type="project" value="UniProtKB-KW"/>
</dbReference>
<dbReference type="PANTHER" id="PTHR45943">
    <property type="entry name" value="E3 UBIQUITIN-PROTEIN LIGASE MYCBP2"/>
    <property type="match status" value="1"/>
</dbReference>
<dbReference type="KEGG" id="phet:94287709"/>
<accession>A0A836HYD1</accession>
<keyword evidence="1" id="KW-0479">Metal-binding</keyword>
<evidence type="ECO:0000313" key="4">
    <source>
        <dbReference type="Proteomes" id="UP000674318"/>
    </source>
</evidence>
<dbReference type="AlphaFoldDB" id="A0A836HYD1"/>
<dbReference type="InterPro" id="IPR001841">
    <property type="entry name" value="Znf_RING"/>
</dbReference>
<dbReference type="SMART" id="SM00184">
    <property type="entry name" value="RING"/>
    <property type="match status" value="1"/>
</dbReference>
<dbReference type="Pfam" id="PF13639">
    <property type="entry name" value="zf-RING_2"/>
    <property type="match status" value="1"/>
</dbReference>
<dbReference type="GO" id="GO:0005634">
    <property type="term" value="C:nucleus"/>
    <property type="evidence" value="ECO:0007669"/>
    <property type="project" value="TreeGrafter"/>
</dbReference>
<evidence type="ECO:0000256" key="1">
    <source>
        <dbReference type="PROSITE-ProRule" id="PRU00175"/>
    </source>
</evidence>
<gene>
    <name evidence="3" type="ORF">JKF63_01586</name>
</gene>
<dbReference type="GO" id="GO:0061630">
    <property type="term" value="F:ubiquitin protein ligase activity"/>
    <property type="evidence" value="ECO:0007669"/>
    <property type="project" value="TreeGrafter"/>
</dbReference>
<dbReference type="SUPFAM" id="SSF57850">
    <property type="entry name" value="RING/U-box"/>
    <property type="match status" value="1"/>
</dbReference>
<proteinExistence type="predicted"/>
<reference evidence="3 4" key="1">
    <citation type="submission" date="2021-02" db="EMBL/GenBank/DDBJ databases">
        <title>Porcisia hertigi Genome sequencing and assembly.</title>
        <authorList>
            <person name="Almutairi H."/>
            <person name="Gatherer D."/>
        </authorList>
    </citation>
    <scope>NUCLEOTIDE SEQUENCE [LARGE SCALE GENOMIC DNA]</scope>
    <source>
        <strain evidence="3 4">C119</strain>
    </source>
</reference>
<dbReference type="PANTHER" id="PTHR45943:SF2">
    <property type="entry name" value="RING-TYPE DOMAIN-CONTAINING PROTEIN"/>
    <property type="match status" value="1"/>
</dbReference>
<dbReference type="GO" id="GO:0005886">
    <property type="term" value="C:plasma membrane"/>
    <property type="evidence" value="ECO:0007669"/>
    <property type="project" value="TreeGrafter"/>
</dbReference>
<feature type="domain" description="RING-type" evidence="2">
    <location>
        <begin position="297"/>
        <end position="348"/>
    </location>
</feature>
<dbReference type="Proteomes" id="UP000674318">
    <property type="component" value="Chromosome 35"/>
</dbReference>